<evidence type="ECO:0000313" key="12">
    <source>
        <dbReference type="Proteomes" id="UP000199518"/>
    </source>
</evidence>
<dbReference type="Proteomes" id="UP000199518">
    <property type="component" value="Unassembled WGS sequence"/>
</dbReference>
<keyword evidence="7 9" id="KW-0472">Membrane</keyword>
<dbReference type="AlphaFoldDB" id="A0A1I3DLX8"/>
<dbReference type="Pfam" id="PF00571">
    <property type="entry name" value="CBS"/>
    <property type="match status" value="1"/>
</dbReference>
<keyword evidence="6 9" id="KW-1133">Transmembrane helix</keyword>
<dbReference type="InterPro" id="IPR000644">
    <property type="entry name" value="CBS_dom"/>
</dbReference>
<feature type="transmembrane region" description="Helical" evidence="9">
    <location>
        <begin position="399"/>
        <end position="428"/>
    </location>
</feature>
<accession>A0A1I3DLX8</accession>
<comment type="similarity">
    <text evidence="2 9">Belongs to the SLC41A transporter family.</text>
</comment>
<dbReference type="Pfam" id="PF01769">
    <property type="entry name" value="MgtE"/>
    <property type="match status" value="1"/>
</dbReference>
<dbReference type="InterPro" id="IPR046342">
    <property type="entry name" value="CBS_dom_sf"/>
</dbReference>
<dbReference type="Pfam" id="PF03448">
    <property type="entry name" value="MgtE_N"/>
    <property type="match status" value="1"/>
</dbReference>
<dbReference type="EMBL" id="FOQD01000003">
    <property type="protein sequence ID" value="SFH87730.1"/>
    <property type="molecule type" value="Genomic_DNA"/>
</dbReference>
<keyword evidence="8" id="KW-0129">CBS domain</keyword>
<dbReference type="PROSITE" id="PS51371">
    <property type="entry name" value="CBS"/>
    <property type="match status" value="1"/>
</dbReference>
<gene>
    <name evidence="11" type="ORF">SAMN05421753_103316</name>
</gene>
<evidence type="ECO:0000256" key="7">
    <source>
        <dbReference type="ARBA" id="ARBA00023136"/>
    </source>
</evidence>
<dbReference type="PANTHER" id="PTHR43773:SF1">
    <property type="entry name" value="MAGNESIUM TRANSPORTER MGTE"/>
    <property type="match status" value="1"/>
</dbReference>
<evidence type="ECO:0000259" key="10">
    <source>
        <dbReference type="PROSITE" id="PS51371"/>
    </source>
</evidence>
<dbReference type="Gene3D" id="3.10.580.10">
    <property type="entry name" value="CBS-domain"/>
    <property type="match status" value="1"/>
</dbReference>
<keyword evidence="5 9" id="KW-0460">Magnesium</keyword>
<dbReference type="SUPFAM" id="SSF158791">
    <property type="entry name" value="MgtE N-terminal domain-like"/>
    <property type="match status" value="1"/>
</dbReference>
<dbReference type="InterPro" id="IPR038076">
    <property type="entry name" value="MgtE_N_sf"/>
</dbReference>
<evidence type="ECO:0000256" key="9">
    <source>
        <dbReference type="RuleBase" id="RU362011"/>
    </source>
</evidence>
<dbReference type="InterPro" id="IPR006668">
    <property type="entry name" value="Mg_transptr_MgtE_intracell_dom"/>
</dbReference>
<evidence type="ECO:0000313" key="11">
    <source>
        <dbReference type="EMBL" id="SFH87730.1"/>
    </source>
</evidence>
<dbReference type="STRING" id="1576369.SAMN05421753_103316"/>
<evidence type="ECO:0000256" key="1">
    <source>
        <dbReference type="ARBA" id="ARBA00004141"/>
    </source>
</evidence>
<keyword evidence="9" id="KW-0479">Metal-binding</keyword>
<dbReference type="GO" id="GO:0015095">
    <property type="term" value="F:magnesium ion transmembrane transporter activity"/>
    <property type="evidence" value="ECO:0007669"/>
    <property type="project" value="UniProtKB-UniRule"/>
</dbReference>
<dbReference type="InterPro" id="IPR006667">
    <property type="entry name" value="SLC41_membr_dom"/>
</dbReference>
<feature type="transmembrane region" description="Helical" evidence="9">
    <location>
        <begin position="325"/>
        <end position="346"/>
    </location>
</feature>
<dbReference type="GO" id="GO:0005886">
    <property type="term" value="C:plasma membrane"/>
    <property type="evidence" value="ECO:0007669"/>
    <property type="project" value="UniProtKB-SubCell"/>
</dbReference>
<evidence type="ECO:0000256" key="6">
    <source>
        <dbReference type="ARBA" id="ARBA00022989"/>
    </source>
</evidence>
<name>A0A1I3DLX8_9PLAN</name>
<keyword evidence="12" id="KW-1185">Reference proteome</keyword>
<feature type="transmembrane region" description="Helical" evidence="9">
    <location>
        <begin position="293"/>
        <end position="313"/>
    </location>
</feature>
<evidence type="ECO:0000256" key="3">
    <source>
        <dbReference type="ARBA" id="ARBA00022448"/>
    </source>
</evidence>
<keyword evidence="3 9" id="KW-0813">Transport</keyword>
<dbReference type="NCBIfam" id="TIGR00400">
    <property type="entry name" value="mgtE"/>
    <property type="match status" value="1"/>
</dbReference>
<comment type="function">
    <text evidence="9">Acts as a magnesium transporter.</text>
</comment>
<protein>
    <recommendedName>
        <fullName evidence="9">Magnesium transporter MgtE</fullName>
    </recommendedName>
</protein>
<dbReference type="SMART" id="SM00924">
    <property type="entry name" value="MgtE_N"/>
    <property type="match status" value="1"/>
</dbReference>
<sequence>MARTVSPNEMLEKLLLPDIQERIQAGDVATLSEILNDWPGADTAALVEDLLPEERLTVLRVLALRKRVDAFEHLSMDLQVQLLAAFTNEEAAEILNNMAPDDRTALLDELPHADKDRMLTLLTPAERAVAEALLDYGTDTVGRLMTPDFLEVKQEWTVKRVLDHVRTHGRDSETLNHVYVTDAAGVLLDDLRIREVLLAPLHAHVSDIMDKQFVSLSVTDDRREAVEVFRKYDRTALPVIDGRGVLVGIVTHDDVIDIAEEEATKDQQLFGGVEALDESYRATPTLTLIKKRATWLVVLFLGELLTASAMAWFDDEIAKAVVLTLFIPLIISSGGNSGSQAATLLIRALAVREVSLSEWFWVFRRELISGLVLGLILGTIGFLRIALWSTFTDLYGPHWLLVGLTVSISLVGIVLWGTISGAMLPFILKRLGLDPATSSAPFVATLVDVTGLILYFTVASVLLRGTLL</sequence>
<dbReference type="Gene3D" id="1.10.357.20">
    <property type="entry name" value="SLC41 divalent cation transporters, integral membrane domain"/>
    <property type="match status" value="1"/>
</dbReference>
<feature type="domain" description="CBS" evidence="10">
    <location>
        <begin position="209"/>
        <end position="267"/>
    </location>
</feature>
<dbReference type="InterPro" id="IPR006669">
    <property type="entry name" value="MgtE_transporter"/>
</dbReference>
<feature type="transmembrane region" description="Helical" evidence="9">
    <location>
        <begin position="440"/>
        <end position="463"/>
    </location>
</feature>
<comment type="subcellular location">
    <subcellularLocation>
        <location evidence="9">Cell membrane</location>
        <topology evidence="9">Multi-pass membrane protein</topology>
    </subcellularLocation>
    <subcellularLocation>
        <location evidence="1">Membrane</location>
        <topology evidence="1">Multi-pass membrane protein</topology>
    </subcellularLocation>
</comment>
<evidence type="ECO:0000256" key="4">
    <source>
        <dbReference type="ARBA" id="ARBA00022692"/>
    </source>
</evidence>
<evidence type="ECO:0000256" key="5">
    <source>
        <dbReference type="ARBA" id="ARBA00022842"/>
    </source>
</evidence>
<organism evidence="11 12">
    <name type="scientific">Planctomicrobium piriforme</name>
    <dbReference type="NCBI Taxonomy" id="1576369"/>
    <lineage>
        <taxon>Bacteria</taxon>
        <taxon>Pseudomonadati</taxon>
        <taxon>Planctomycetota</taxon>
        <taxon>Planctomycetia</taxon>
        <taxon>Planctomycetales</taxon>
        <taxon>Planctomycetaceae</taxon>
        <taxon>Planctomicrobium</taxon>
    </lineage>
</organism>
<dbReference type="SMART" id="SM00116">
    <property type="entry name" value="CBS"/>
    <property type="match status" value="1"/>
</dbReference>
<dbReference type="GO" id="GO:0046872">
    <property type="term" value="F:metal ion binding"/>
    <property type="evidence" value="ECO:0007669"/>
    <property type="project" value="UniProtKB-KW"/>
</dbReference>
<comment type="subunit">
    <text evidence="9">Homodimer.</text>
</comment>
<dbReference type="SUPFAM" id="SSF54631">
    <property type="entry name" value="CBS-domain pair"/>
    <property type="match status" value="1"/>
</dbReference>
<evidence type="ECO:0000256" key="8">
    <source>
        <dbReference type="PROSITE-ProRule" id="PRU00703"/>
    </source>
</evidence>
<keyword evidence="4 9" id="KW-0812">Transmembrane</keyword>
<dbReference type="CDD" id="cd04606">
    <property type="entry name" value="CBS_pair_Mg_transporter"/>
    <property type="match status" value="1"/>
</dbReference>
<keyword evidence="9" id="KW-1003">Cell membrane</keyword>
<proteinExistence type="inferred from homology"/>
<dbReference type="SUPFAM" id="SSF161093">
    <property type="entry name" value="MgtE membrane domain-like"/>
    <property type="match status" value="1"/>
</dbReference>
<dbReference type="Gene3D" id="1.25.60.10">
    <property type="entry name" value="MgtE N-terminal domain-like"/>
    <property type="match status" value="1"/>
</dbReference>
<evidence type="ECO:0000256" key="2">
    <source>
        <dbReference type="ARBA" id="ARBA00009749"/>
    </source>
</evidence>
<reference evidence="12" key="1">
    <citation type="submission" date="2016-10" db="EMBL/GenBank/DDBJ databases">
        <authorList>
            <person name="Varghese N."/>
            <person name="Submissions S."/>
        </authorList>
    </citation>
    <scope>NUCLEOTIDE SEQUENCE [LARGE SCALE GENOMIC DNA]</scope>
    <source>
        <strain evidence="12">DSM 26348</strain>
    </source>
</reference>
<feature type="transmembrane region" description="Helical" evidence="9">
    <location>
        <begin position="367"/>
        <end position="387"/>
    </location>
</feature>
<dbReference type="InterPro" id="IPR036739">
    <property type="entry name" value="SLC41_membr_dom_sf"/>
</dbReference>
<dbReference type="PANTHER" id="PTHR43773">
    <property type="entry name" value="MAGNESIUM TRANSPORTER MGTE"/>
    <property type="match status" value="1"/>
</dbReference>